<proteinExistence type="inferred from homology"/>
<evidence type="ECO:0000256" key="4">
    <source>
        <dbReference type="ARBA" id="ARBA00022679"/>
    </source>
</evidence>
<dbReference type="AlphaFoldDB" id="A0A7W7F7R5"/>
<dbReference type="PANTHER" id="PTHR30400">
    <property type="entry name" value="MONOFUNCTIONAL BIOSYNTHETIC PEPTIDOGLYCAN TRANSGLYCOSYLASE"/>
    <property type="match status" value="1"/>
</dbReference>
<dbReference type="PANTHER" id="PTHR30400:SF0">
    <property type="entry name" value="BIOSYNTHETIC PEPTIDOGLYCAN TRANSGLYCOSYLASE"/>
    <property type="match status" value="1"/>
</dbReference>
<evidence type="ECO:0000256" key="7">
    <source>
        <dbReference type="ARBA" id="ARBA00022984"/>
    </source>
</evidence>
<feature type="domain" description="Glycosyl transferase family 51" evidence="12">
    <location>
        <begin position="54"/>
        <end position="211"/>
    </location>
</feature>
<comment type="catalytic activity">
    <reaction evidence="11">
        <text>[GlcNAc-(1-&gt;4)-Mur2Ac(oyl-L-Ala-gamma-D-Glu-L-Lys-D-Ala-D-Ala)](n)-di-trans,octa-cis-undecaprenyl diphosphate + beta-D-GlcNAc-(1-&gt;4)-Mur2Ac(oyl-L-Ala-gamma-D-Glu-L-Lys-D-Ala-D-Ala)-di-trans,octa-cis-undecaprenyl diphosphate = [GlcNAc-(1-&gt;4)-Mur2Ac(oyl-L-Ala-gamma-D-Glu-L-Lys-D-Ala-D-Ala)](n+1)-di-trans,octa-cis-undecaprenyl diphosphate + di-trans,octa-cis-undecaprenyl diphosphate + H(+)</text>
        <dbReference type="Rhea" id="RHEA:23708"/>
        <dbReference type="Rhea" id="RHEA-COMP:9602"/>
        <dbReference type="Rhea" id="RHEA-COMP:9603"/>
        <dbReference type="ChEBI" id="CHEBI:15378"/>
        <dbReference type="ChEBI" id="CHEBI:58405"/>
        <dbReference type="ChEBI" id="CHEBI:60033"/>
        <dbReference type="ChEBI" id="CHEBI:78435"/>
        <dbReference type="EC" id="2.4.99.28"/>
    </reaction>
</comment>
<dbReference type="InterPro" id="IPR023346">
    <property type="entry name" value="Lysozyme-like_dom_sf"/>
</dbReference>
<dbReference type="InterPro" id="IPR001264">
    <property type="entry name" value="Glyco_trans_51"/>
</dbReference>
<comment type="caution">
    <text evidence="13">The sequence shown here is derived from an EMBL/GenBank/DDBJ whole genome shotgun (WGS) entry which is preliminary data.</text>
</comment>
<comment type="similarity">
    <text evidence="11">Belongs to the glycosyltransferase 51 family.</text>
</comment>
<dbReference type="EMBL" id="JACHNZ010000029">
    <property type="protein sequence ID" value="MBB4632887.1"/>
    <property type="molecule type" value="Genomic_DNA"/>
</dbReference>
<dbReference type="HAMAP" id="MF_00766">
    <property type="entry name" value="PGT_MtgA"/>
    <property type="match status" value="1"/>
</dbReference>
<dbReference type="GO" id="GO:0008955">
    <property type="term" value="F:peptidoglycan glycosyltransferase activity"/>
    <property type="evidence" value="ECO:0007669"/>
    <property type="project" value="UniProtKB-UniRule"/>
</dbReference>
<evidence type="ECO:0000256" key="6">
    <source>
        <dbReference type="ARBA" id="ARBA00022960"/>
    </source>
</evidence>
<keyword evidence="8 11" id="KW-1133">Transmembrane helix</keyword>
<keyword evidence="1 11" id="KW-1003">Cell membrane</keyword>
<name>A0A7W7F7R5_9SPHN</name>
<dbReference type="InterPro" id="IPR011812">
    <property type="entry name" value="Pep_trsgly"/>
</dbReference>
<evidence type="ECO:0000256" key="2">
    <source>
        <dbReference type="ARBA" id="ARBA00022519"/>
    </source>
</evidence>
<dbReference type="Proteomes" id="UP000566324">
    <property type="component" value="Unassembled WGS sequence"/>
</dbReference>
<evidence type="ECO:0000313" key="14">
    <source>
        <dbReference type="Proteomes" id="UP000566324"/>
    </source>
</evidence>
<evidence type="ECO:0000256" key="8">
    <source>
        <dbReference type="ARBA" id="ARBA00022989"/>
    </source>
</evidence>
<dbReference type="GO" id="GO:0009274">
    <property type="term" value="C:peptidoglycan-based cell wall"/>
    <property type="evidence" value="ECO:0007669"/>
    <property type="project" value="InterPro"/>
</dbReference>
<keyword evidence="3 11" id="KW-0328">Glycosyltransferase</keyword>
<keyword evidence="6 11" id="KW-0133">Cell shape</keyword>
<keyword evidence="9 11" id="KW-0472">Membrane</keyword>
<keyword evidence="7 11" id="KW-0573">Peptidoglycan synthesis</keyword>
<comment type="pathway">
    <text evidence="11">Cell wall biogenesis; peptidoglycan biosynthesis.</text>
</comment>
<keyword evidence="14" id="KW-1185">Reference proteome</keyword>
<dbReference type="Gene3D" id="1.10.3810.10">
    <property type="entry name" value="Biosynthetic peptidoglycan transglycosylase-like"/>
    <property type="match status" value="1"/>
</dbReference>
<evidence type="ECO:0000259" key="12">
    <source>
        <dbReference type="Pfam" id="PF00912"/>
    </source>
</evidence>
<evidence type="ECO:0000256" key="10">
    <source>
        <dbReference type="ARBA" id="ARBA00023316"/>
    </source>
</evidence>
<evidence type="ECO:0000256" key="9">
    <source>
        <dbReference type="ARBA" id="ARBA00023136"/>
    </source>
</evidence>
<sequence>MATRGKRGKASWVVRFIIRPLLFVFVFTILWVLLYRFVPVPFTVPMAKDFIAGKAVKRDWTSLAGIDPDLPRAVIAGEDAKFCTHFGFDTEAISKAMEANADGRKLRGGSTVSQQVAKNAFLWPGRSWLRKGLEAYFTVLIEFMWDKKRIMEVYLNVAEFGIGVYGAEAAAQHYFDKSAKSLTRTEAARLVAVLPSPIKRDARNPRGYTARYATRIARWTRVVDNEGLDACLGL</sequence>
<dbReference type="GO" id="GO:0008360">
    <property type="term" value="P:regulation of cell shape"/>
    <property type="evidence" value="ECO:0007669"/>
    <property type="project" value="UniProtKB-KW"/>
</dbReference>
<evidence type="ECO:0000256" key="3">
    <source>
        <dbReference type="ARBA" id="ARBA00022676"/>
    </source>
</evidence>
<dbReference type="Pfam" id="PF00912">
    <property type="entry name" value="Transgly"/>
    <property type="match status" value="1"/>
</dbReference>
<comment type="subcellular location">
    <subcellularLocation>
        <location evidence="11">Cell inner membrane</location>
        <topology evidence="11">Single-pass membrane protein</topology>
    </subcellularLocation>
</comment>
<dbReference type="RefSeq" id="WP_184070000.1">
    <property type="nucleotide sequence ID" value="NZ_JACHNZ010000029.1"/>
</dbReference>
<comment type="function">
    <text evidence="11">Peptidoglycan polymerase that catalyzes glycan chain elongation from lipid-linked precursors.</text>
</comment>
<protein>
    <recommendedName>
        <fullName evidence="11">Biosynthetic peptidoglycan transglycosylase</fullName>
        <ecNumber evidence="11">2.4.99.28</ecNumber>
    </recommendedName>
    <alternativeName>
        <fullName evidence="11">Glycan polymerase</fullName>
    </alternativeName>
    <alternativeName>
        <fullName evidence="11">Peptidoglycan glycosyltransferase MtgA</fullName>
        <shortName evidence="11">PGT</shortName>
    </alternativeName>
</protein>
<keyword evidence="4 11" id="KW-0808">Transferase</keyword>
<dbReference type="UniPathway" id="UPA00219"/>
<keyword evidence="5 11" id="KW-0812">Transmembrane</keyword>
<evidence type="ECO:0000256" key="1">
    <source>
        <dbReference type="ARBA" id="ARBA00022475"/>
    </source>
</evidence>
<reference evidence="13 14" key="1">
    <citation type="submission" date="2020-08" db="EMBL/GenBank/DDBJ databases">
        <title>Genomic Encyclopedia of Type Strains, Phase IV (KMG-IV): sequencing the most valuable type-strain genomes for metagenomic binning, comparative biology and taxonomic classification.</title>
        <authorList>
            <person name="Goeker M."/>
        </authorList>
    </citation>
    <scope>NUCLEOTIDE SEQUENCE [LARGE SCALE GENOMIC DNA]</scope>
    <source>
        <strain evidence="13 14">DSM 17328</strain>
    </source>
</reference>
<accession>A0A7W7F7R5</accession>
<dbReference type="InterPro" id="IPR036950">
    <property type="entry name" value="PBP_transglycosylase"/>
</dbReference>
<dbReference type="SUPFAM" id="SSF53955">
    <property type="entry name" value="Lysozyme-like"/>
    <property type="match status" value="1"/>
</dbReference>
<evidence type="ECO:0000256" key="11">
    <source>
        <dbReference type="HAMAP-Rule" id="MF_00766"/>
    </source>
</evidence>
<organism evidence="13 14">
    <name type="scientific">Sphingosinicella soli</name>
    <dbReference type="NCBI Taxonomy" id="333708"/>
    <lineage>
        <taxon>Bacteria</taxon>
        <taxon>Pseudomonadati</taxon>
        <taxon>Pseudomonadota</taxon>
        <taxon>Alphaproteobacteria</taxon>
        <taxon>Sphingomonadales</taxon>
        <taxon>Sphingosinicellaceae</taxon>
        <taxon>Sphingosinicella</taxon>
    </lineage>
</organism>
<gene>
    <name evidence="11" type="primary">mtgA</name>
    <name evidence="13" type="ORF">GGQ98_002515</name>
</gene>
<keyword evidence="10 11" id="KW-0961">Cell wall biogenesis/degradation</keyword>
<feature type="transmembrane region" description="Helical" evidence="11">
    <location>
        <begin position="12"/>
        <end position="34"/>
    </location>
</feature>
<dbReference type="GO" id="GO:0071555">
    <property type="term" value="P:cell wall organization"/>
    <property type="evidence" value="ECO:0007669"/>
    <property type="project" value="UniProtKB-KW"/>
</dbReference>
<dbReference type="GO" id="GO:0005886">
    <property type="term" value="C:plasma membrane"/>
    <property type="evidence" value="ECO:0007669"/>
    <property type="project" value="UniProtKB-SubCell"/>
</dbReference>
<dbReference type="NCBIfam" id="TIGR02070">
    <property type="entry name" value="mono_pep_trsgly"/>
    <property type="match status" value="1"/>
</dbReference>
<dbReference type="GO" id="GO:0009252">
    <property type="term" value="P:peptidoglycan biosynthetic process"/>
    <property type="evidence" value="ECO:0007669"/>
    <property type="project" value="UniProtKB-UniRule"/>
</dbReference>
<dbReference type="GO" id="GO:0016763">
    <property type="term" value="F:pentosyltransferase activity"/>
    <property type="evidence" value="ECO:0007669"/>
    <property type="project" value="InterPro"/>
</dbReference>
<evidence type="ECO:0000256" key="5">
    <source>
        <dbReference type="ARBA" id="ARBA00022692"/>
    </source>
</evidence>
<evidence type="ECO:0000313" key="13">
    <source>
        <dbReference type="EMBL" id="MBB4632887.1"/>
    </source>
</evidence>
<keyword evidence="2 11" id="KW-0997">Cell inner membrane</keyword>
<dbReference type="EC" id="2.4.99.28" evidence="11"/>